<evidence type="ECO:0000313" key="6">
    <source>
        <dbReference type="Proteomes" id="UP001062165"/>
    </source>
</evidence>
<evidence type="ECO:0000256" key="2">
    <source>
        <dbReference type="ARBA" id="ARBA00022801"/>
    </source>
</evidence>
<reference evidence="5" key="1">
    <citation type="submission" date="2022-10" db="EMBL/GenBank/DDBJ databases">
        <title>Comparative genomics and taxonomic characterization of three novel marine species of genus Reichenbachiella exhibiting antioxidant and polysaccharide degradation activities.</title>
        <authorList>
            <person name="Muhammad N."/>
            <person name="Lee Y.-J."/>
            <person name="Ko J."/>
            <person name="Kim S.-G."/>
        </authorList>
    </citation>
    <scope>NUCLEOTIDE SEQUENCE</scope>
    <source>
        <strain evidence="5">Wsw4-B4</strain>
    </source>
</reference>
<feature type="chain" id="PRO_5045583226" evidence="3">
    <location>
        <begin position="19"/>
        <end position="268"/>
    </location>
</feature>
<dbReference type="EMBL" id="CP106735">
    <property type="protein sequence ID" value="UXX79902.1"/>
    <property type="molecule type" value="Genomic_DNA"/>
</dbReference>
<gene>
    <name evidence="5" type="ORF">N7E81_02125</name>
</gene>
<dbReference type="PROSITE" id="PS51677">
    <property type="entry name" value="NODB"/>
    <property type="match status" value="1"/>
</dbReference>
<dbReference type="InterPro" id="IPR002509">
    <property type="entry name" value="NODB_dom"/>
</dbReference>
<keyword evidence="2" id="KW-0378">Hydrolase</keyword>
<feature type="domain" description="NodB homology" evidence="4">
    <location>
        <begin position="30"/>
        <end position="250"/>
    </location>
</feature>
<dbReference type="PANTHER" id="PTHR10587:SF133">
    <property type="entry name" value="CHITIN DEACETYLASE 1-RELATED"/>
    <property type="match status" value="1"/>
</dbReference>
<feature type="signal peptide" evidence="3">
    <location>
        <begin position="1"/>
        <end position="18"/>
    </location>
</feature>
<evidence type="ECO:0000313" key="5">
    <source>
        <dbReference type="EMBL" id="UXX79902.1"/>
    </source>
</evidence>
<evidence type="ECO:0000256" key="3">
    <source>
        <dbReference type="SAM" id="SignalP"/>
    </source>
</evidence>
<dbReference type="InterPro" id="IPR011330">
    <property type="entry name" value="Glyco_hydro/deAcase_b/a-brl"/>
</dbReference>
<evidence type="ECO:0000259" key="4">
    <source>
        <dbReference type="PROSITE" id="PS51677"/>
    </source>
</evidence>
<organism evidence="5 6">
    <name type="scientific">Reichenbachiella carrageenanivorans</name>
    <dbReference type="NCBI Taxonomy" id="2979869"/>
    <lineage>
        <taxon>Bacteria</taxon>
        <taxon>Pseudomonadati</taxon>
        <taxon>Bacteroidota</taxon>
        <taxon>Cytophagia</taxon>
        <taxon>Cytophagales</taxon>
        <taxon>Reichenbachiellaceae</taxon>
        <taxon>Reichenbachiella</taxon>
    </lineage>
</organism>
<dbReference type="PANTHER" id="PTHR10587">
    <property type="entry name" value="GLYCOSYL TRANSFERASE-RELATED"/>
    <property type="match status" value="1"/>
</dbReference>
<keyword evidence="1" id="KW-0479">Metal-binding</keyword>
<keyword evidence="3" id="KW-0732">Signal</keyword>
<dbReference type="Pfam" id="PF01522">
    <property type="entry name" value="Polysacc_deac_1"/>
    <property type="match status" value="1"/>
</dbReference>
<dbReference type="SUPFAM" id="SSF88713">
    <property type="entry name" value="Glycoside hydrolase/deacetylase"/>
    <property type="match status" value="1"/>
</dbReference>
<dbReference type="Proteomes" id="UP001062165">
    <property type="component" value="Chromosome"/>
</dbReference>
<protein>
    <submittedName>
        <fullName evidence="5">Polysaccharide deacetylase family protein</fullName>
    </submittedName>
</protein>
<evidence type="ECO:0000256" key="1">
    <source>
        <dbReference type="ARBA" id="ARBA00022723"/>
    </source>
</evidence>
<dbReference type="CDD" id="cd10967">
    <property type="entry name" value="CE4_GLA_like_6s"/>
    <property type="match status" value="1"/>
</dbReference>
<keyword evidence="6" id="KW-1185">Reference proteome</keyword>
<dbReference type="RefSeq" id="WP_263051633.1">
    <property type="nucleotide sequence ID" value="NZ_CP106735.1"/>
</dbReference>
<dbReference type="InterPro" id="IPR050248">
    <property type="entry name" value="Polysacc_deacetylase_ArnD"/>
</dbReference>
<accession>A0ABY6D161</accession>
<dbReference type="Gene3D" id="3.20.20.370">
    <property type="entry name" value="Glycoside hydrolase/deacetylase"/>
    <property type="match status" value="1"/>
</dbReference>
<name>A0ABY6D161_9BACT</name>
<proteinExistence type="predicted"/>
<sequence length="268" mass="29936">MSIFFALLLVCLVFGTQAQQSFNWPKGKKAAVVLTYDDAIDCHLDIVVPALDEYGYKGTFFLTGSAQSVANRSEAWRAIAANDHELANHTLFHPCRKVIPGERNFDWIRPEYDLDGYSFPQLINELNTANSLLHALDGKSERTFAYTCVDHTIQGVDFSDSIQHIFVAARGLSPVPESLRGVDPYLMPSTSAAELTGEQLIAEVKKAQANGTVITFLFHSVGGGYLNTSAEAHRELLDYLKQNQDKLWIDTFLNVTQHVQREQARLGW</sequence>